<keyword evidence="3" id="KW-1185">Reference proteome</keyword>
<proteinExistence type="predicted"/>
<protein>
    <submittedName>
        <fullName evidence="2">Uncharacterized protein</fullName>
    </submittedName>
</protein>
<dbReference type="EMBL" id="SDMP01000014">
    <property type="protein sequence ID" value="RYR11498.1"/>
    <property type="molecule type" value="Genomic_DNA"/>
</dbReference>
<sequence>MAPRTGVLRTGEKKWRNRKERKGRREEGAVCSEDAEGPSMAQFRFSMITTMPLSTHHNPSSCHSAMQFRSQSPFPNAIAISLLRYPFHFRSEFDSYSIASEAFSERISSLSSQFCAL</sequence>
<feature type="region of interest" description="Disordered" evidence="1">
    <location>
        <begin position="1"/>
        <end position="35"/>
    </location>
</feature>
<comment type="caution">
    <text evidence="2">The sequence shown here is derived from an EMBL/GenBank/DDBJ whole genome shotgun (WGS) entry which is preliminary data.</text>
</comment>
<organism evidence="2 3">
    <name type="scientific">Arachis hypogaea</name>
    <name type="common">Peanut</name>
    <dbReference type="NCBI Taxonomy" id="3818"/>
    <lineage>
        <taxon>Eukaryota</taxon>
        <taxon>Viridiplantae</taxon>
        <taxon>Streptophyta</taxon>
        <taxon>Embryophyta</taxon>
        <taxon>Tracheophyta</taxon>
        <taxon>Spermatophyta</taxon>
        <taxon>Magnoliopsida</taxon>
        <taxon>eudicotyledons</taxon>
        <taxon>Gunneridae</taxon>
        <taxon>Pentapetalae</taxon>
        <taxon>rosids</taxon>
        <taxon>fabids</taxon>
        <taxon>Fabales</taxon>
        <taxon>Fabaceae</taxon>
        <taxon>Papilionoideae</taxon>
        <taxon>50 kb inversion clade</taxon>
        <taxon>dalbergioids sensu lato</taxon>
        <taxon>Dalbergieae</taxon>
        <taxon>Pterocarpus clade</taxon>
        <taxon>Arachis</taxon>
    </lineage>
</organism>
<name>A0A444ZBM6_ARAHY</name>
<reference evidence="2 3" key="1">
    <citation type="submission" date="2019-01" db="EMBL/GenBank/DDBJ databases">
        <title>Sequencing of cultivated peanut Arachis hypogaea provides insights into genome evolution and oil improvement.</title>
        <authorList>
            <person name="Chen X."/>
        </authorList>
    </citation>
    <scope>NUCLEOTIDE SEQUENCE [LARGE SCALE GENOMIC DNA]</scope>
    <source>
        <strain evidence="3">cv. Fuhuasheng</strain>
        <tissue evidence="2">Leaves</tissue>
    </source>
</reference>
<evidence type="ECO:0000256" key="1">
    <source>
        <dbReference type="SAM" id="MobiDB-lite"/>
    </source>
</evidence>
<dbReference type="AlphaFoldDB" id="A0A444ZBM6"/>
<dbReference type="Proteomes" id="UP000289738">
    <property type="component" value="Chromosome B04"/>
</dbReference>
<evidence type="ECO:0000313" key="3">
    <source>
        <dbReference type="Proteomes" id="UP000289738"/>
    </source>
</evidence>
<accession>A0A444ZBM6</accession>
<gene>
    <name evidence="2" type="ORF">Ahy_B04g069017</name>
</gene>
<evidence type="ECO:0000313" key="2">
    <source>
        <dbReference type="EMBL" id="RYR11498.1"/>
    </source>
</evidence>